<dbReference type="Gene3D" id="3.40.50.1000">
    <property type="entry name" value="HAD superfamily/HAD-like"/>
    <property type="match status" value="1"/>
</dbReference>
<name>A0AAE1MTX9_9FABA</name>
<dbReference type="PANTHER" id="PTHR31284:SF22">
    <property type="entry name" value="ACID PHOSPHATASE"/>
    <property type="match status" value="1"/>
</dbReference>
<dbReference type="InterPro" id="IPR023214">
    <property type="entry name" value="HAD_sf"/>
</dbReference>
<dbReference type="Pfam" id="PF03767">
    <property type="entry name" value="Acid_phosphat_B"/>
    <property type="match status" value="1"/>
</dbReference>
<gene>
    <name evidence="2" type="ORF">QN277_017030</name>
</gene>
<dbReference type="AlphaFoldDB" id="A0AAE1MTX9"/>
<evidence type="ECO:0000313" key="2">
    <source>
        <dbReference type="EMBL" id="KAK4273686.1"/>
    </source>
</evidence>
<keyword evidence="3" id="KW-1185">Reference proteome</keyword>
<evidence type="ECO:0008006" key="4">
    <source>
        <dbReference type="Google" id="ProtNLM"/>
    </source>
</evidence>
<sequence length="303" mass="34129">MSAYAHQMERQYSAGSLSSGSEMGSRYIVESGFYMTSFTATIFITGLVTSGVLLVSLLISLAVMLQSCQSKHAGVIELNYYSYCKICAQHAELNNLQGYNLPKVCRAPAIQYVKRGQYAADLDSTMSLIEDHFSLIKPSDGGFDAVLVEIDGLFPSYPHSSIWFHRFNSYRVSECMKEAGNSKLKLVLRLYMNLKSAGWPIILLSREPGTQRDVTTHHLISSGFRGWSSLLMREDYEDSIKGNEYILNERNVNEGKGFRIRSIISKHMDAVTVQDTGMRNFKLPDPLCDKFEEHQMHVPVASY</sequence>
<organism evidence="2 3">
    <name type="scientific">Acacia crassicarpa</name>
    <name type="common">northern wattle</name>
    <dbReference type="NCBI Taxonomy" id="499986"/>
    <lineage>
        <taxon>Eukaryota</taxon>
        <taxon>Viridiplantae</taxon>
        <taxon>Streptophyta</taxon>
        <taxon>Embryophyta</taxon>
        <taxon>Tracheophyta</taxon>
        <taxon>Spermatophyta</taxon>
        <taxon>Magnoliopsida</taxon>
        <taxon>eudicotyledons</taxon>
        <taxon>Gunneridae</taxon>
        <taxon>Pentapetalae</taxon>
        <taxon>rosids</taxon>
        <taxon>fabids</taxon>
        <taxon>Fabales</taxon>
        <taxon>Fabaceae</taxon>
        <taxon>Caesalpinioideae</taxon>
        <taxon>mimosoid clade</taxon>
        <taxon>Acacieae</taxon>
        <taxon>Acacia</taxon>
    </lineage>
</organism>
<keyword evidence="1" id="KW-0472">Membrane</keyword>
<keyword evidence="1" id="KW-1133">Transmembrane helix</keyword>
<keyword evidence="1" id="KW-0812">Transmembrane</keyword>
<proteinExistence type="predicted"/>
<comment type="caution">
    <text evidence="2">The sequence shown here is derived from an EMBL/GenBank/DDBJ whole genome shotgun (WGS) entry which is preliminary data.</text>
</comment>
<feature type="transmembrane region" description="Helical" evidence="1">
    <location>
        <begin position="33"/>
        <end position="63"/>
    </location>
</feature>
<accession>A0AAE1MTX9</accession>
<dbReference type="Proteomes" id="UP001293593">
    <property type="component" value="Unassembled WGS sequence"/>
</dbReference>
<dbReference type="InterPro" id="IPR005519">
    <property type="entry name" value="Acid_phosphat_B-like"/>
</dbReference>
<reference evidence="2" key="1">
    <citation type="submission" date="2023-10" db="EMBL/GenBank/DDBJ databases">
        <title>Chromosome-level genome of the transformable northern wattle, Acacia crassicarpa.</title>
        <authorList>
            <person name="Massaro I."/>
            <person name="Sinha N.R."/>
            <person name="Poethig S."/>
            <person name="Leichty A.R."/>
        </authorList>
    </citation>
    <scope>NUCLEOTIDE SEQUENCE</scope>
    <source>
        <strain evidence="2">Acra3RX</strain>
        <tissue evidence="2">Leaf</tissue>
    </source>
</reference>
<dbReference type="PANTHER" id="PTHR31284">
    <property type="entry name" value="ACID PHOSPHATASE-LIKE PROTEIN"/>
    <property type="match status" value="1"/>
</dbReference>
<dbReference type="EMBL" id="JAWXYG010000004">
    <property type="protein sequence ID" value="KAK4273686.1"/>
    <property type="molecule type" value="Genomic_DNA"/>
</dbReference>
<evidence type="ECO:0000256" key="1">
    <source>
        <dbReference type="SAM" id="Phobius"/>
    </source>
</evidence>
<evidence type="ECO:0000313" key="3">
    <source>
        <dbReference type="Proteomes" id="UP001293593"/>
    </source>
</evidence>
<protein>
    <recommendedName>
        <fullName evidence="4">Acid phosphatase</fullName>
    </recommendedName>
</protein>